<proteinExistence type="predicted"/>
<accession>A0AAE5SZ07</accession>
<dbReference type="Pfam" id="PF05975">
    <property type="entry name" value="EcsB"/>
    <property type="match status" value="1"/>
</dbReference>
<keyword evidence="2" id="KW-0547">Nucleotide-binding</keyword>
<feature type="transmembrane region" description="Helical" evidence="1">
    <location>
        <begin position="164"/>
        <end position="181"/>
    </location>
</feature>
<feature type="transmembrane region" description="Helical" evidence="1">
    <location>
        <begin position="304"/>
        <end position="324"/>
    </location>
</feature>
<evidence type="ECO:0000256" key="1">
    <source>
        <dbReference type="SAM" id="Phobius"/>
    </source>
</evidence>
<feature type="transmembrane region" description="Helical" evidence="1">
    <location>
        <begin position="281"/>
        <end position="298"/>
    </location>
</feature>
<feature type="transmembrane region" description="Helical" evidence="1">
    <location>
        <begin position="21"/>
        <end position="44"/>
    </location>
</feature>
<dbReference type="AlphaFoldDB" id="A0AAE5SZ07"/>
<keyword evidence="1" id="KW-0812">Transmembrane</keyword>
<sequence>MNNAKQLYVKRRQKDQKEKQYYNKFIFNGHFSVFLVILLGAFILGYGQWLRTIPTGINYSLIISIVLGLSSIFPLKTLLQKADELFLLPFEKQMRHYIQQSVYTSYFKRLPLQIVLLIIFYPLLNALHPNELFSFIVLVLLAFVLPFIGLQLRWQWFLFGLENASINLLLFIFYVSSYYVWLDGQSYMAMGSLVFIIILIYMFKSFNDKKHFPWELMLNQAKQHQSNYYKFVNMFTDVKGIEAPASRRKYLDVFLKKPKEFNQKGMYLYLFKRNFLRGKDAFHLTIRLFIIVAALMIWLHQPIISILIAVLGMYIIILQMSQFYTQEAYGLWPQVWPASELLVIKGYEQFLYRTVTIVGFLFSLIYIIMNPTELYLVMFIFAVGIATVKSTIRKLKYQESLLKD</sequence>
<dbReference type="Proteomes" id="UP000242704">
    <property type="component" value="Unassembled WGS sequence"/>
</dbReference>
<organism evidence="2 3">
    <name type="scientific">Staphylococcus chromogenes</name>
    <name type="common">Staphylococcus hyicus subsp. chromogenes</name>
    <dbReference type="NCBI Taxonomy" id="46126"/>
    <lineage>
        <taxon>Bacteria</taxon>
        <taxon>Bacillati</taxon>
        <taxon>Bacillota</taxon>
        <taxon>Bacilli</taxon>
        <taxon>Bacillales</taxon>
        <taxon>Staphylococcaceae</taxon>
        <taxon>Staphylococcus</taxon>
    </lineage>
</organism>
<keyword evidence="1" id="KW-0472">Membrane</keyword>
<protein>
    <submittedName>
        <fullName evidence="2">Multidrug ABC transporter ATP-binding protein</fullName>
    </submittedName>
</protein>
<keyword evidence="1" id="KW-1133">Transmembrane helix</keyword>
<feature type="transmembrane region" description="Helical" evidence="1">
    <location>
        <begin position="374"/>
        <end position="392"/>
    </location>
</feature>
<feature type="transmembrane region" description="Helical" evidence="1">
    <location>
        <begin position="56"/>
        <end position="75"/>
    </location>
</feature>
<dbReference type="GO" id="GO:0005524">
    <property type="term" value="F:ATP binding"/>
    <property type="evidence" value="ECO:0007669"/>
    <property type="project" value="UniProtKB-KW"/>
</dbReference>
<dbReference type="PIRSF" id="PIRSF037259">
    <property type="entry name" value="EcsB_ABC"/>
    <property type="match status" value="1"/>
</dbReference>
<feature type="transmembrane region" description="Helical" evidence="1">
    <location>
        <begin position="133"/>
        <end position="152"/>
    </location>
</feature>
<comment type="caution">
    <text evidence="2">The sequence shown here is derived from an EMBL/GenBank/DDBJ whole genome shotgun (WGS) entry which is preliminary data.</text>
</comment>
<dbReference type="RefSeq" id="WP_107360776.1">
    <property type="nucleotide sequence ID" value="NZ_JAVRJR010000001.1"/>
</dbReference>
<gene>
    <name evidence="2" type="ORF">BU653_09600</name>
</gene>
<dbReference type="EMBL" id="PZBZ01000057">
    <property type="protein sequence ID" value="PTG12129.1"/>
    <property type="molecule type" value="Genomic_DNA"/>
</dbReference>
<feature type="transmembrane region" description="Helical" evidence="1">
    <location>
        <begin position="350"/>
        <end position="368"/>
    </location>
</feature>
<evidence type="ECO:0000313" key="3">
    <source>
        <dbReference type="Proteomes" id="UP000242704"/>
    </source>
</evidence>
<feature type="transmembrane region" description="Helical" evidence="1">
    <location>
        <begin position="110"/>
        <end position="127"/>
    </location>
</feature>
<feature type="transmembrane region" description="Helical" evidence="1">
    <location>
        <begin position="187"/>
        <end position="203"/>
    </location>
</feature>
<dbReference type="NCBIfam" id="NF047570">
    <property type="entry name" value="ABC_perm_EcsB"/>
    <property type="match status" value="1"/>
</dbReference>
<name>A0AAE5SZ07_STACR</name>
<dbReference type="InterPro" id="IPR010288">
    <property type="entry name" value="EcsB_ABC"/>
</dbReference>
<reference evidence="2 3" key="1">
    <citation type="journal article" date="2016" name="Front. Microbiol.">
        <title>Comprehensive Phylogenetic Analysis of Bovine Non-aureus Staphylococci Species Based on Whole-Genome Sequencing.</title>
        <authorList>
            <person name="Naushad S."/>
            <person name="Barkema H.W."/>
            <person name="Luby C."/>
            <person name="Condas L.A."/>
            <person name="Nobrega D.B."/>
            <person name="Carson D.A."/>
            <person name="De Buck J."/>
        </authorList>
    </citation>
    <scope>NUCLEOTIDE SEQUENCE [LARGE SCALE GENOMIC DNA]</scope>
    <source>
        <strain evidence="2 3">SNUC 505</strain>
    </source>
</reference>
<evidence type="ECO:0000313" key="2">
    <source>
        <dbReference type="EMBL" id="PTG12129.1"/>
    </source>
</evidence>
<keyword evidence="2" id="KW-0067">ATP-binding</keyword>
<dbReference type="GO" id="GO:0016020">
    <property type="term" value="C:membrane"/>
    <property type="evidence" value="ECO:0007669"/>
    <property type="project" value="InterPro"/>
</dbReference>